<evidence type="ECO:0000256" key="7">
    <source>
        <dbReference type="HAMAP-Rule" id="MF_00201"/>
    </source>
</evidence>
<dbReference type="InterPro" id="IPR012340">
    <property type="entry name" value="NA-bd_OB-fold"/>
</dbReference>
<reference evidence="9 10" key="1">
    <citation type="submission" date="2017-09" db="EMBL/GenBank/DDBJ databases">
        <title>Depth-based differentiation of microbial function through sediment-hosted aquifers and enrichment of novel symbionts in the deep terrestrial subsurface.</title>
        <authorList>
            <person name="Probst A.J."/>
            <person name="Ladd B."/>
            <person name="Jarett J.K."/>
            <person name="Geller-Mcgrath D.E."/>
            <person name="Sieber C.M."/>
            <person name="Emerson J.B."/>
            <person name="Anantharaman K."/>
            <person name="Thomas B.C."/>
            <person name="Malmstrom R."/>
            <person name="Stieglmeier M."/>
            <person name="Klingl A."/>
            <person name="Woyke T."/>
            <person name="Ryan C.M."/>
            <person name="Banfield J.F."/>
        </authorList>
    </citation>
    <scope>NUCLEOTIDE SEQUENCE [LARGE SCALE GENOMIC DNA]</scope>
    <source>
        <strain evidence="9">CG23_combo_of_CG06-09_8_20_14_all_36_12</strain>
    </source>
</reference>
<evidence type="ECO:0000256" key="2">
    <source>
        <dbReference type="ARBA" id="ARBA00021310"/>
    </source>
</evidence>
<keyword evidence="3 7" id="KW-0227">DNA damage</keyword>
<evidence type="ECO:0000313" key="9">
    <source>
        <dbReference type="EMBL" id="PIP24901.1"/>
    </source>
</evidence>
<dbReference type="Pfam" id="PF11967">
    <property type="entry name" value="RecO_N"/>
    <property type="match status" value="1"/>
</dbReference>
<dbReference type="GO" id="GO:0006302">
    <property type="term" value="P:double-strand break repair"/>
    <property type="evidence" value="ECO:0007669"/>
    <property type="project" value="TreeGrafter"/>
</dbReference>
<name>A0A2G9Z2H0_9BACT</name>
<comment type="function">
    <text evidence="7">Involved in DNA repair and RecF pathway recombination.</text>
</comment>
<evidence type="ECO:0000256" key="3">
    <source>
        <dbReference type="ARBA" id="ARBA00022763"/>
    </source>
</evidence>
<dbReference type="PANTHER" id="PTHR33991">
    <property type="entry name" value="DNA REPAIR PROTEIN RECO"/>
    <property type="match status" value="1"/>
</dbReference>
<comment type="caution">
    <text evidence="9">The sequence shown here is derived from an EMBL/GenBank/DDBJ whole genome shotgun (WGS) entry which is preliminary data.</text>
</comment>
<dbReference type="NCBIfam" id="TIGR00613">
    <property type="entry name" value="reco"/>
    <property type="match status" value="1"/>
</dbReference>
<dbReference type="SUPFAM" id="SSF57863">
    <property type="entry name" value="ArfGap/RecO-like zinc finger"/>
    <property type="match status" value="1"/>
</dbReference>
<feature type="domain" description="DNA replication/recombination mediator RecO N-terminal" evidence="8">
    <location>
        <begin position="4"/>
        <end position="80"/>
    </location>
</feature>
<evidence type="ECO:0000313" key="10">
    <source>
        <dbReference type="Proteomes" id="UP000228681"/>
    </source>
</evidence>
<organism evidence="9 10">
    <name type="scientific">Candidatus Nealsonbacteria bacterium CG23_combo_of_CG06-09_8_20_14_all_36_12</name>
    <dbReference type="NCBI Taxonomy" id="1974718"/>
    <lineage>
        <taxon>Bacteria</taxon>
        <taxon>Candidatus Nealsoniibacteriota</taxon>
    </lineage>
</organism>
<dbReference type="Proteomes" id="UP000228681">
    <property type="component" value="Unassembled WGS sequence"/>
</dbReference>
<dbReference type="AlphaFoldDB" id="A0A2G9Z2H0"/>
<keyword evidence="4 7" id="KW-0233">DNA recombination</keyword>
<dbReference type="Pfam" id="PF02565">
    <property type="entry name" value="RecO_C"/>
    <property type="match status" value="1"/>
</dbReference>
<dbReference type="InterPro" id="IPR042242">
    <property type="entry name" value="RecO_C"/>
</dbReference>
<dbReference type="InterPro" id="IPR003717">
    <property type="entry name" value="RecO"/>
</dbReference>
<keyword evidence="5 7" id="KW-0234">DNA repair</keyword>
<proteinExistence type="inferred from homology"/>
<evidence type="ECO:0000256" key="6">
    <source>
        <dbReference type="ARBA" id="ARBA00033409"/>
    </source>
</evidence>
<evidence type="ECO:0000256" key="5">
    <source>
        <dbReference type="ARBA" id="ARBA00023204"/>
    </source>
</evidence>
<evidence type="ECO:0000256" key="4">
    <source>
        <dbReference type="ARBA" id="ARBA00023172"/>
    </source>
</evidence>
<dbReference type="Gene3D" id="1.20.1440.120">
    <property type="entry name" value="Recombination protein O, C-terminal domain"/>
    <property type="match status" value="1"/>
</dbReference>
<accession>A0A2G9Z2H0</accession>
<dbReference type="HAMAP" id="MF_00201">
    <property type="entry name" value="RecO"/>
    <property type="match status" value="1"/>
</dbReference>
<dbReference type="GO" id="GO:0043590">
    <property type="term" value="C:bacterial nucleoid"/>
    <property type="evidence" value="ECO:0007669"/>
    <property type="project" value="TreeGrafter"/>
</dbReference>
<evidence type="ECO:0000256" key="1">
    <source>
        <dbReference type="ARBA" id="ARBA00007452"/>
    </source>
</evidence>
<dbReference type="GO" id="GO:0006310">
    <property type="term" value="P:DNA recombination"/>
    <property type="evidence" value="ECO:0007669"/>
    <property type="project" value="UniProtKB-UniRule"/>
</dbReference>
<dbReference type="PANTHER" id="PTHR33991:SF1">
    <property type="entry name" value="DNA REPAIR PROTEIN RECO"/>
    <property type="match status" value="1"/>
</dbReference>
<dbReference type="InterPro" id="IPR022572">
    <property type="entry name" value="DNA_rep/recomb_RecO_N"/>
</dbReference>
<evidence type="ECO:0000259" key="8">
    <source>
        <dbReference type="Pfam" id="PF11967"/>
    </source>
</evidence>
<dbReference type="Gene3D" id="2.40.50.140">
    <property type="entry name" value="Nucleic acid-binding proteins"/>
    <property type="match status" value="1"/>
</dbReference>
<dbReference type="SUPFAM" id="SSF50249">
    <property type="entry name" value="Nucleic acid-binding proteins"/>
    <property type="match status" value="1"/>
</dbReference>
<comment type="similarity">
    <text evidence="1 7">Belongs to the RecO family.</text>
</comment>
<sequence>MFIHYRTNGVMIKKKDLGEADQLFTIYTKDFGKLEILGKAIRKITSKLRSGADIFYLSDIEFIQGKTHKTLTDAVLIEKFENVRKDLGKLKITYKIADIFNGLVKGQEKDETLWNLLKETFQRLNTCSLSTVNCSLIYYYFLWNLVSLLGYAPDFYNCAICQKRLIPENLYFNPKEGGVICSLCFKKIKRGKKIDLDTIKILRILLKGDWQTLKRLKIAPDDLQELKIISNYFLFYIKKEVIGACE</sequence>
<gene>
    <name evidence="7 9" type="primary">recO</name>
    <name evidence="9" type="ORF">COX34_01705</name>
</gene>
<dbReference type="InterPro" id="IPR037278">
    <property type="entry name" value="ARFGAP/RecO"/>
</dbReference>
<protein>
    <recommendedName>
        <fullName evidence="2 7">DNA repair protein RecO</fullName>
    </recommendedName>
    <alternativeName>
        <fullName evidence="6 7">Recombination protein O</fullName>
    </alternativeName>
</protein>
<dbReference type="EMBL" id="PCRS01000028">
    <property type="protein sequence ID" value="PIP24901.1"/>
    <property type="molecule type" value="Genomic_DNA"/>
</dbReference>